<evidence type="ECO:0000313" key="4">
    <source>
        <dbReference type="EMBL" id="CAB4179670.1"/>
    </source>
</evidence>
<protein>
    <submittedName>
        <fullName evidence="8">Uncharacterized protein</fullName>
    </submittedName>
</protein>
<name>A0A6J5SQP1_9CAUD</name>
<evidence type="ECO:0000313" key="5">
    <source>
        <dbReference type="EMBL" id="CAB4185797.1"/>
    </source>
</evidence>
<proteinExistence type="predicted"/>
<dbReference type="EMBL" id="LR796551">
    <property type="protein sequence ID" value="CAB4150781.1"/>
    <property type="molecule type" value="Genomic_DNA"/>
</dbReference>
<gene>
    <name evidence="4" type="ORF">UFOVP1032_46</name>
    <name evidence="5" type="ORF">UFOVP1125_114</name>
    <name evidence="6" type="ORF">UFOVP1173_60</name>
    <name evidence="7" type="ORF">UFOVP1241_130</name>
    <name evidence="8" type="ORF">UFOVP1491_46</name>
    <name evidence="9" type="ORF">UFOVP1579_46</name>
    <name evidence="1" type="ORF">UFOVP485_75</name>
    <name evidence="2" type="ORF">UFOVP575_27</name>
    <name evidence="3" type="ORF">UFOVP963_133</name>
</gene>
<evidence type="ECO:0000313" key="7">
    <source>
        <dbReference type="EMBL" id="CAB4192916.1"/>
    </source>
</evidence>
<evidence type="ECO:0000313" key="1">
    <source>
        <dbReference type="EMBL" id="CAB4145954.1"/>
    </source>
</evidence>
<organism evidence="8">
    <name type="scientific">uncultured Caudovirales phage</name>
    <dbReference type="NCBI Taxonomy" id="2100421"/>
    <lineage>
        <taxon>Viruses</taxon>
        <taxon>Duplodnaviria</taxon>
        <taxon>Heunggongvirae</taxon>
        <taxon>Uroviricota</taxon>
        <taxon>Caudoviricetes</taxon>
        <taxon>Peduoviridae</taxon>
        <taxon>Maltschvirus</taxon>
        <taxon>Maltschvirus maltsch</taxon>
    </lineage>
</organism>
<evidence type="ECO:0000313" key="2">
    <source>
        <dbReference type="EMBL" id="CAB4150781.1"/>
    </source>
</evidence>
<evidence type="ECO:0000313" key="6">
    <source>
        <dbReference type="EMBL" id="CAB4188951.1"/>
    </source>
</evidence>
<dbReference type="EMBL" id="LR797188">
    <property type="protein sequence ID" value="CAB4192916.1"/>
    <property type="molecule type" value="Genomic_DNA"/>
</dbReference>
<dbReference type="EMBL" id="LR797080">
    <property type="protein sequence ID" value="CAB4185797.1"/>
    <property type="molecule type" value="Genomic_DNA"/>
</dbReference>
<dbReference type="EMBL" id="LR797131">
    <property type="protein sequence ID" value="CAB4188951.1"/>
    <property type="molecule type" value="Genomic_DNA"/>
</dbReference>
<reference evidence="8" key="1">
    <citation type="submission" date="2020-05" db="EMBL/GenBank/DDBJ databases">
        <authorList>
            <person name="Chiriac C."/>
            <person name="Salcher M."/>
            <person name="Ghai R."/>
            <person name="Kavagutti S V."/>
        </authorList>
    </citation>
    <scope>NUCLEOTIDE SEQUENCE</scope>
</reference>
<evidence type="ECO:0000313" key="8">
    <source>
        <dbReference type="EMBL" id="CAB4217585.1"/>
    </source>
</evidence>
<dbReference type="EMBL" id="LR796457">
    <property type="protein sequence ID" value="CAB4145954.1"/>
    <property type="molecule type" value="Genomic_DNA"/>
</dbReference>
<evidence type="ECO:0000313" key="9">
    <source>
        <dbReference type="EMBL" id="CAB5231249.1"/>
    </source>
</evidence>
<dbReference type="EMBL" id="LR796983">
    <property type="protein sequence ID" value="CAB4179670.1"/>
    <property type="molecule type" value="Genomic_DNA"/>
</dbReference>
<evidence type="ECO:0000313" key="3">
    <source>
        <dbReference type="EMBL" id="CAB4175214.1"/>
    </source>
</evidence>
<dbReference type="EMBL" id="LR797455">
    <property type="protein sequence ID" value="CAB4217585.1"/>
    <property type="molecule type" value="Genomic_DNA"/>
</dbReference>
<dbReference type="EMBL" id="LR796915">
    <property type="protein sequence ID" value="CAB4175214.1"/>
    <property type="molecule type" value="Genomic_DNA"/>
</dbReference>
<sequence length="72" mass="8473">MLLSELLEGQKFFTEKSRHYGEIHMASLIEETSERFDEYKTFRFRVSYYPLTQFGEPNGKPIAYTTLDLTVA</sequence>
<accession>A0A6J5SQP1</accession>
<dbReference type="EMBL" id="LR798431">
    <property type="protein sequence ID" value="CAB5231249.1"/>
    <property type="molecule type" value="Genomic_DNA"/>
</dbReference>